<protein>
    <submittedName>
        <fullName evidence="2">Type III restriction enzyme, res subunit</fullName>
    </submittedName>
</protein>
<dbReference type="Proteomes" id="UP000198625">
    <property type="component" value="Unassembled WGS sequence"/>
</dbReference>
<gene>
    <name evidence="2" type="ORF">SAMN05660462_00024</name>
</gene>
<dbReference type="Pfam" id="PF00271">
    <property type="entry name" value="Helicase_C"/>
    <property type="match status" value="1"/>
</dbReference>
<reference evidence="2 3" key="1">
    <citation type="submission" date="2016-10" db="EMBL/GenBank/DDBJ databases">
        <authorList>
            <person name="de Groot N.N."/>
        </authorList>
    </citation>
    <scope>NUCLEOTIDE SEQUENCE [LARGE SCALE GENOMIC DNA]</scope>
    <source>
        <strain evidence="2 3">DSM 21650</strain>
    </source>
</reference>
<dbReference type="GO" id="GO:0003677">
    <property type="term" value="F:DNA binding"/>
    <property type="evidence" value="ECO:0007669"/>
    <property type="project" value="InterPro"/>
</dbReference>
<dbReference type="InterPro" id="IPR027417">
    <property type="entry name" value="P-loop_NTPase"/>
</dbReference>
<dbReference type="GO" id="GO:0016787">
    <property type="term" value="F:hydrolase activity"/>
    <property type="evidence" value="ECO:0007669"/>
    <property type="project" value="InterPro"/>
</dbReference>
<evidence type="ECO:0000313" key="3">
    <source>
        <dbReference type="Proteomes" id="UP000198625"/>
    </source>
</evidence>
<dbReference type="InterPro" id="IPR013670">
    <property type="entry name" value="EcoEI_R_C_dom"/>
</dbReference>
<dbReference type="AlphaFoldDB" id="A0A1H3JVI4"/>
<dbReference type="EMBL" id="FNQE01000001">
    <property type="protein sequence ID" value="SDY43629.1"/>
    <property type="molecule type" value="Genomic_DNA"/>
</dbReference>
<dbReference type="InterPro" id="IPR006935">
    <property type="entry name" value="Helicase/UvrB_N"/>
</dbReference>
<dbReference type="CDD" id="cd18799">
    <property type="entry name" value="SF2_C_EcoAI-like"/>
    <property type="match status" value="1"/>
</dbReference>
<dbReference type="InterPro" id="IPR001650">
    <property type="entry name" value="Helicase_C-like"/>
</dbReference>
<dbReference type="PROSITE" id="PS51194">
    <property type="entry name" value="HELICASE_CTER"/>
    <property type="match status" value="1"/>
</dbReference>
<organism evidence="2 3">
    <name type="scientific">Proteiniborus ethanoligenes</name>
    <dbReference type="NCBI Taxonomy" id="415015"/>
    <lineage>
        <taxon>Bacteria</taxon>
        <taxon>Bacillati</taxon>
        <taxon>Bacillota</taxon>
        <taxon>Clostridia</taxon>
        <taxon>Eubacteriales</taxon>
        <taxon>Proteiniborus</taxon>
    </lineage>
</organism>
<dbReference type="Pfam" id="PF04851">
    <property type="entry name" value="ResIII"/>
    <property type="match status" value="1"/>
</dbReference>
<accession>A0A1H3JVI4</accession>
<dbReference type="NCBIfam" id="NF008521">
    <property type="entry name" value="PRK11448.1"/>
    <property type="match status" value="1"/>
</dbReference>
<dbReference type="SUPFAM" id="SSF52540">
    <property type="entry name" value="P-loop containing nucleoside triphosphate hydrolases"/>
    <property type="match status" value="1"/>
</dbReference>
<sequence length="576" mass="66976">MKRIMFSEDEILPVDNYDCIIVDEAHRGYLLDKEMGEVELEFRNQDDYVSKYRNVIEYFDAVKIALTATPALHTTAIFGKPVFDYSYREAVIDGYLVDHGPPLQVVTELSKEGINYKAGDVVPMYDPVTNEIINSEELPDDLNIEIDYFNKKVLNENFNRVALDQILDHISPIGKEKTLIFAATDNHADIVVRLIKEIYEDKGIEIEDDAVMKITGSIKDPLLAIKRFKNEENPTIVVTVDLLTTGVDVPEICNLVFLRRVKSRILYEQMLGRATRLCDDIEKTHFNIFDAVRLYEGLEKVTNMKPIVTRNSVKFKELIHELFQLDTEEKKKNHIDEIIAKFHRNKRKLKGKRLEEFKSHTNGKTPDEFINDLRNRNIKEMVEQIEKNKEIFNYLDEYEYNPRKIIISTHEDKVLETFTGYGKAKKPEDYLEEFGRFVNENINKIPALQIVCQRPQELTRAELKSLIQELYKHGFSEINLNTAYNQMTDADITADIISFIRQQAIGSTLIDHEERIRNAMKKVKGLQKWNKVQTQWLDRIEKQLLKESIIAKESFDTGAFKLVEVLKESINILEVS</sequence>
<dbReference type="Gene3D" id="3.40.50.300">
    <property type="entry name" value="P-loop containing nucleotide triphosphate hydrolases"/>
    <property type="match status" value="2"/>
</dbReference>
<dbReference type="STRING" id="415015.SAMN05660462_00024"/>
<feature type="domain" description="Helicase C-terminal" evidence="1">
    <location>
        <begin position="165"/>
        <end position="319"/>
    </location>
</feature>
<evidence type="ECO:0000259" key="1">
    <source>
        <dbReference type="PROSITE" id="PS51194"/>
    </source>
</evidence>
<dbReference type="InterPro" id="IPR050742">
    <property type="entry name" value="Helicase_Restrict-Modif_Enz"/>
</dbReference>
<evidence type="ECO:0000313" key="2">
    <source>
        <dbReference type="EMBL" id="SDY43629.1"/>
    </source>
</evidence>
<dbReference type="SMART" id="SM00490">
    <property type="entry name" value="HELICc"/>
    <property type="match status" value="1"/>
</dbReference>
<dbReference type="PANTHER" id="PTHR47396">
    <property type="entry name" value="TYPE I RESTRICTION ENZYME ECOKI R PROTEIN"/>
    <property type="match status" value="1"/>
</dbReference>
<name>A0A1H3JVI4_9FIRM</name>
<dbReference type="GO" id="GO:0006304">
    <property type="term" value="P:DNA modification"/>
    <property type="evidence" value="ECO:0007669"/>
    <property type="project" value="InterPro"/>
</dbReference>
<dbReference type="PANTHER" id="PTHR47396:SF1">
    <property type="entry name" value="ATP-DEPENDENT HELICASE IRC3-RELATED"/>
    <property type="match status" value="1"/>
</dbReference>
<dbReference type="Pfam" id="PF08463">
    <property type="entry name" value="EcoEI_R_C"/>
    <property type="match status" value="1"/>
</dbReference>
<proteinExistence type="predicted"/>
<dbReference type="GO" id="GO:0005829">
    <property type="term" value="C:cytosol"/>
    <property type="evidence" value="ECO:0007669"/>
    <property type="project" value="TreeGrafter"/>
</dbReference>
<dbReference type="GO" id="GO:0005524">
    <property type="term" value="F:ATP binding"/>
    <property type="evidence" value="ECO:0007669"/>
    <property type="project" value="InterPro"/>
</dbReference>
<keyword evidence="3" id="KW-1185">Reference proteome</keyword>